<dbReference type="Proteomes" id="UP000175744">
    <property type="component" value="Unassembled WGS sequence"/>
</dbReference>
<dbReference type="InterPro" id="IPR008927">
    <property type="entry name" value="6-PGluconate_DH-like_C_sf"/>
</dbReference>
<dbReference type="Gene3D" id="3.40.50.720">
    <property type="entry name" value="NAD(P)-binding Rossmann-like Domain"/>
    <property type="match status" value="1"/>
</dbReference>
<dbReference type="SUPFAM" id="SSF51735">
    <property type="entry name" value="NAD(P)-binding Rossmann-fold domains"/>
    <property type="match status" value="1"/>
</dbReference>
<evidence type="ECO:0000313" key="3">
    <source>
        <dbReference type="EMBL" id="OFI06752.1"/>
    </source>
</evidence>
<dbReference type="InterPro" id="IPR037108">
    <property type="entry name" value="TM1727-like_C_sf"/>
</dbReference>
<dbReference type="AlphaFoldDB" id="A0A1E8EZZ2"/>
<gene>
    <name evidence="3" type="ORF">CLOACE_07350</name>
</gene>
<comment type="caution">
    <text evidence="3">The sequence shown here is derived from an EMBL/GenBank/DDBJ whole genome shotgun (WGS) entry which is preliminary data.</text>
</comment>
<dbReference type="PATRIC" id="fig|1121290.3.peg.744"/>
<evidence type="ECO:0000259" key="1">
    <source>
        <dbReference type="Pfam" id="PF10727"/>
    </source>
</evidence>
<evidence type="ECO:0000259" key="2">
    <source>
        <dbReference type="Pfam" id="PF10728"/>
    </source>
</evidence>
<name>A0A1E8EZZ2_9CLOT</name>
<protein>
    <submittedName>
        <fullName evidence="3">Prephenate dehydrogenase</fullName>
    </submittedName>
</protein>
<organism evidence="3 4">
    <name type="scientific">Clostridium acetireducens DSM 10703</name>
    <dbReference type="NCBI Taxonomy" id="1121290"/>
    <lineage>
        <taxon>Bacteria</taxon>
        <taxon>Bacillati</taxon>
        <taxon>Bacillota</taxon>
        <taxon>Clostridia</taxon>
        <taxon>Eubacteriales</taxon>
        <taxon>Clostridiaceae</taxon>
        <taxon>Clostridium</taxon>
    </lineage>
</organism>
<dbReference type="InterPro" id="IPR036291">
    <property type="entry name" value="NAD(P)-bd_dom_sf"/>
</dbReference>
<sequence length="286" mass="32011">MEVVYLKISFIGAGKVGFSLGKYFSVNNLNVKGYYSKSFKSSKEAAKFTNSTAYEDIKEIVNDSDILFITTPDDVIFNIWQQISKLNLKNKIICHTSGSLSSRIFSNANNSGAYVYSVHPMFPFSDKLNSYKKLKQAYFSIEGDKTHIEDLKNLLECLGNKVVVINGEKKHLYHLANVTVSNLALALLNLGCKYMENCGVSSEDSLKALFPLIESNIMNIKERGFLKSITGPIERGDIGTVMSHLEVIPDEDKPLYKNLSLVLLQIAREKHSEKDYSKLNEILGGI</sequence>
<reference evidence="3 4" key="1">
    <citation type="submission" date="2016-06" db="EMBL/GenBank/DDBJ databases">
        <title>Genome sequence of Clostridium acetireducens DSM 10703.</title>
        <authorList>
            <person name="Poehlein A."/>
            <person name="Fluechter S."/>
            <person name="Duerre P."/>
            <person name="Daniel R."/>
        </authorList>
    </citation>
    <scope>NUCLEOTIDE SEQUENCE [LARGE SCALE GENOMIC DNA]</scope>
    <source>
        <strain evidence="3 4">DSM 10703</strain>
    </source>
</reference>
<keyword evidence="4" id="KW-1185">Reference proteome</keyword>
<dbReference type="InterPro" id="IPR018931">
    <property type="entry name" value="DUF2520"/>
</dbReference>
<proteinExistence type="predicted"/>
<feature type="domain" description="Putative oxidoreductase/dehydrogenase Rossmann-like" evidence="1">
    <location>
        <begin position="5"/>
        <end position="120"/>
    </location>
</feature>
<dbReference type="Pfam" id="PF10727">
    <property type="entry name" value="Rossmann-like"/>
    <property type="match status" value="1"/>
</dbReference>
<dbReference type="SUPFAM" id="SSF48179">
    <property type="entry name" value="6-phosphogluconate dehydrogenase C-terminal domain-like"/>
    <property type="match status" value="1"/>
</dbReference>
<dbReference type="PANTHER" id="PTHR40459">
    <property type="entry name" value="CONSERVED HYPOTHETICAL ALANINE AND LEUCINE RICH PROTEIN"/>
    <property type="match status" value="1"/>
</dbReference>
<feature type="domain" description="DUF2520" evidence="2">
    <location>
        <begin position="138"/>
        <end position="260"/>
    </location>
</feature>
<accession>A0A1E8EZZ2</accession>
<dbReference type="STRING" id="1121290.CLAOCE_07350"/>
<evidence type="ECO:0000313" key="4">
    <source>
        <dbReference type="Proteomes" id="UP000175744"/>
    </source>
</evidence>
<dbReference type="Gene3D" id="1.10.1040.20">
    <property type="entry name" value="ProC-like, C-terminal domain"/>
    <property type="match status" value="1"/>
</dbReference>
<dbReference type="InterPro" id="IPR019665">
    <property type="entry name" value="OxRdtase/DH_put_Rossmann_dom"/>
</dbReference>
<dbReference type="PANTHER" id="PTHR40459:SF1">
    <property type="entry name" value="CONSERVED HYPOTHETICAL ALANINE AND LEUCINE RICH PROTEIN"/>
    <property type="match status" value="1"/>
</dbReference>
<dbReference type="Pfam" id="PF10728">
    <property type="entry name" value="DUF2520"/>
    <property type="match status" value="1"/>
</dbReference>
<dbReference type="EMBL" id="LZFO01000008">
    <property type="protein sequence ID" value="OFI06752.1"/>
    <property type="molecule type" value="Genomic_DNA"/>
</dbReference>